<dbReference type="AlphaFoldDB" id="A0A4Y8SAF9"/>
<accession>A0A4Y8SAF9</accession>
<dbReference type="EMBL" id="SOZE01000022">
    <property type="protein sequence ID" value="TFF35376.1"/>
    <property type="molecule type" value="Genomic_DNA"/>
</dbReference>
<comment type="caution">
    <text evidence="1">The sequence shown here is derived from an EMBL/GenBank/DDBJ whole genome shotgun (WGS) entry which is preliminary data.</text>
</comment>
<gene>
    <name evidence="1" type="ORF">E2R66_19155</name>
</gene>
<sequence>MDAPIIGMFLKFGSEENIRDLYENGTIYLNTIQYFRRVEDNQLRGDSYEGISRIKNYPPGTFEIPSLKFKGNYLNIHLRESHEEVLGNIFSLYCISSFTINNPLTFEMDSRVLGFGSHCLMIKDNLAFLRKIEHGLKGIGLEFSHGFVKYYDKNKINGRINLFQKPLEFSYQKEFRFYVQSDIFEPLMIKIGSLESISEVVSTSDILSLKLVAGK</sequence>
<dbReference type="RefSeq" id="WP_133233564.1">
    <property type="nucleotide sequence ID" value="NZ_SOZE01000022.1"/>
</dbReference>
<dbReference type="Proteomes" id="UP000297540">
    <property type="component" value="Unassembled WGS sequence"/>
</dbReference>
<dbReference type="OrthoDB" id="1349797at2"/>
<evidence type="ECO:0000313" key="1">
    <source>
        <dbReference type="EMBL" id="TFF35376.1"/>
    </source>
</evidence>
<keyword evidence="2" id="KW-1185">Reference proteome</keyword>
<name>A0A4Y8SAF9_9SPHI</name>
<evidence type="ECO:0000313" key="2">
    <source>
        <dbReference type="Proteomes" id="UP000297540"/>
    </source>
</evidence>
<proteinExistence type="predicted"/>
<reference evidence="1 2" key="1">
    <citation type="journal article" date="2017" name="Int. J. Syst. Evol. Microbiol.">
        <title>Mucilaginibacterpsychrotolerans sp. nov., isolated from peatlands.</title>
        <authorList>
            <person name="Deng Y."/>
            <person name="Shen L."/>
            <person name="Xu B."/>
            <person name="Liu Y."/>
            <person name="Gu Z."/>
            <person name="Liu H."/>
            <person name="Zhou Y."/>
        </authorList>
    </citation>
    <scope>NUCLEOTIDE SEQUENCE [LARGE SCALE GENOMIC DNA]</scope>
    <source>
        <strain evidence="1 2">NH7-4</strain>
    </source>
</reference>
<organism evidence="1 2">
    <name type="scientific">Mucilaginibacter psychrotolerans</name>
    <dbReference type="NCBI Taxonomy" id="1524096"/>
    <lineage>
        <taxon>Bacteria</taxon>
        <taxon>Pseudomonadati</taxon>
        <taxon>Bacteroidota</taxon>
        <taxon>Sphingobacteriia</taxon>
        <taxon>Sphingobacteriales</taxon>
        <taxon>Sphingobacteriaceae</taxon>
        <taxon>Mucilaginibacter</taxon>
    </lineage>
</organism>
<protein>
    <submittedName>
        <fullName evidence="1">Uncharacterized protein</fullName>
    </submittedName>
</protein>